<name>A0A2A2ELI6_9BIFI</name>
<keyword evidence="1" id="KW-0812">Transmembrane</keyword>
<feature type="transmembrane region" description="Helical" evidence="1">
    <location>
        <begin position="21"/>
        <end position="40"/>
    </location>
</feature>
<accession>A0A2A2ELI6</accession>
<dbReference type="RefSeq" id="WP_162288151.1">
    <property type="nucleotide sequence ID" value="NZ_MVOG01000004.1"/>
</dbReference>
<evidence type="ECO:0000256" key="1">
    <source>
        <dbReference type="SAM" id="Phobius"/>
    </source>
</evidence>
<sequence>MNAHGSDKAMVGRLRDIGTELLFLPCLLVMLMYWGIGSLFHRDDDNDWADLAN</sequence>
<gene>
    <name evidence="2" type="ORF">B1400_0223</name>
</gene>
<dbReference type="Proteomes" id="UP000217986">
    <property type="component" value="Unassembled WGS sequence"/>
</dbReference>
<keyword evidence="1" id="KW-0472">Membrane</keyword>
<dbReference type="AlphaFoldDB" id="A0A2A2ELI6"/>
<dbReference type="EMBL" id="MVOG01000004">
    <property type="protein sequence ID" value="PAU70029.1"/>
    <property type="molecule type" value="Genomic_DNA"/>
</dbReference>
<reference evidence="2 3" key="1">
    <citation type="journal article" date="2017" name="ISME J.">
        <title>Unveiling bifidobacterial biogeography across the mammalian branch of the tree of life.</title>
        <authorList>
            <person name="Milani C."/>
            <person name="Mangifesta M."/>
            <person name="Mancabelli L."/>
            <person name="Lugli G.A."/>
            <person name="James K."/>
            <person name="Duranti S."/>
            <person name="Turroni F."/>
            <person name="Ferrario C."/>
            <person name="Ossiprandi M.C."/>
            <person name="van Sinderen D."/>
            <person name="Ventura M."/>
        </authorList>
    </citation>
    <scope>NUCLEOTIDE SEQUENCE [LARGE SCALE GENOMIC DNA]</scope>
    <source>
        <strain evidence="2 3">70</strain>
    </source>
</reference>
<keyword evidence="3" id="KW-1185">Reference proteome</keyword>
<keyword evidence="1" id="KW-1133">Transmembrane helix</keyword>
<proteinExistence type="predicted"/>
<comment type="caution">
    <text evidence="2">The sequence shown here is derived from an EMBL/GenBank/DDBJ whole genome shotgun (WGS) entry which is preliminary data.</text>
</comment>
<evidence type="ECO:0000313" key="2">
    <source>
        <dbReference type="EMBL" id="PAU70029.1"/>
    </source>
</evidence>
<protein>
    <submittedName>
        <fullName evidence="2">Uncharacterized protein</fullName>
    </submittedName>
</protein>
<evidence type="ECO:0000313" key="3">
    <source>
        <dbReference type="Proteomes" id="UP000217986"/>
    </source>
</evidence>
<organism evidence="2 3">
    <name type="scientific">Bifidobacterium italicum</name>
    <dbReference type="NCBI Taxonomy" id="1960968"/>
    <lineage>
        <taxon>Bacteria</taxon>
        <taxon>Bacillati</taxon>
        <taxon>Actinomycetota</taxon>
        <taxon>Actinomycetes</taxon>
        <taxon>Bifidobacteriales</taxon>
        <taxon>Bifidobacteriaceae</taxon>
        <taxon>Bifidobacterium</taxon>
    </lineage>
</organism>